<organism evidence="3 4">
    <name type="scientific">Penicillium canariense</name>
    <dbReference type="NCBI Taxonomy" id="189055"/>
    <lineage>
        <taxon>Eukaryota</taxon>
        <taxon>Fungi</taxon>
        <taxon>Dikarya</taxon>
        <taxon>Ascomycota</taxon>
        <taxon>Pezizomycotina</taxon>
        <taxon>Eurotiomycetes</taxon>
        <taxon>Eurotiomycetidae</taxon>
        <taxon>Eurotiales</taxon>
        <taxon>Aspergillaceae</taxon>
        <taxon>Penicillium</taxon>
    </lineage>
</organism>
<reference evidence="3" key="2">
    <citation type="journal article" date="2023" name="IMA Fungus">
        <title>Comparative genomic study of the Penicillium genus elucidates a diverse pangenome and 15 lateral gene transfer events.</title>
        <authorList>
            <person name="Petersen C."/>
            <person name="Sorensen T."/>
            <person name="Nielsen M.R."/>
            <person name="Sondergaard T.E."/>
            <person name="Sorensen J.L."/>
            <person name="Fitzpatrick D.A."/>
            <person name="Frisvad J.C."/>
            <person name="Nielsen K.L."/>
        </authorList>
    </citation>
    <scope>NUCLEOTIDE SEQUENCE</scope>
    <source>
        <strain evidence="3">IBT 26290</strain>
    </source>
</reference>
<feature type="compositionally biased region" description="Low complexity" evidence="1">
    <location>
        <begin position="50"/>
        <end position="70"/>
    </location>
</feature>
<feature type="compositionally biased region" description="Polar residues" evidence="1">
    <location>
        <begin position="214"/>
        <end position="224"/>
    </location>
</feature>
<reference evidence="3" key="1">
    <citation type="submission" date="2022-11" db="EMBL/GenBank/DDBJ databases">
        <authorList>
            <person name="Petersen C."/>
        </authorList>
    </citation>
    <scope>NUCLEOTIDE SEQUENCE</scope>
    <source>
        <strain evidence="3">IBT 26290</strain>
    </source>
</reference>
<dbReference type="OrthoDB" id="5419235at2759"/>
<dbReference type="PROSITE" id="PS00036">
    <property type="entry name" value="BZIP_BASIC"/>
    <property type="match status" value="1"/>
</dbReference>
<dbReference type="AlphaFoldDB" id="A0A9W9LPL6"/>
<dbReference type="InterPro" id="IPR004827">
    <property type="entry name" value="bZIP"/>
</dbReference>
<gene>
    <name evidence="3" type="ORF">N7482_003905</name>
</gene>
<keyword evidence="4" id="KW-1185">Reference proteome</keyword>
<feature type="compositionally biased region" description="Low complexity" evidence="1">
    <location>
        <begin position="99"/>
        <end position="123"/>
    </location>
</feature>
<evidence type="ECO:0000313" key="3">
    <source>
        <dbReference type="EMBL" id="KAJ5168311.1"/>
    </source>
</evidence>
<dbReference type="GeneID" id="81425206"/>
<dbReference type="EMBL" id="JAPQKN010000002">
    <property type="protein sequence ID" value="KAJ5168311.1"/>
    <property type="molecule type" value="Genomic_DNA"/>
</dbReference>
<dbReference type="RefSeq" id="XP_056544772.1">
    <property type="nucleotide sequence ID" value="XM_056686030.1"/>
</dbReference>
<dbReference type="Gene3D" id="3.30.160.60">
    <property type="entry name" value="Classic Zinc Finger"/>
    <property type="match status" value="1"/>
</dbReference>
<evidence type="ECO:0000313" key="4">
    <source>
        <dbReference type="Proteomes" id="UP001149163"/>
    </source>
</evidence>
<dbReference type="Pfam" id="PF07716">
    <property type="entry name" value="bZIP_2"/>
    <property type="match status" value="1"/>
</dbReference>
<feature type="region of interest" description="Disordered" evidence="1">
    <location>
        <begin position="402"/>
        <end position="423"/>
    </location>
</feature>
<name>A0A9W9LPL6_9EURO</name>
<accession>A0A9W9LPL6</accession>
<protein>
    <recommendedName>
        <fullName evidence="2">BZIP domain-containing protein</fullName>
    </recommendedName>
</protein>
<feature type="compositionally biased region" description="Low complexity" evidence="1">
    <location>
        <begin position="142"/>
        <end position="158"/>
    </location>
</feature>
<evidence type="ECO:0000256" key="1">
    <source>
        <dbReference type="SAM" id="MobiDB-lite"/>
    </source>
</evidence>
<feature type="compositionally biased region" description="Polar residues" evidence="1">
    <location>
        <begin position="409"/>
        <end position="421"/>
    </location>
</feature>
<feature type="region of interest" description="Disordered" evidence="1">
    <location>
        <begin position="1"/>
        <end position="190"/>
    </location>
</feature>
<proteinExistence type="predicted"/>
<dbReference type="GO" id="GO:0003700">
    <property type="term" value="F:DNA-binding transcription factor activity"/>
    <property type="evidence" value="ECO:0007669"/>
    <property type="project" value="InterPro"/>
</dbReference>
<dbReference type="Proteomes" id="UP001149163">
    <property type="component" value="Unassembled WGS sequence"/>
</dbReference>
<feature type="region of interest" description="Disordered" evidence="1">
    <location>
        <begin position="438"/>
        <end position="462"/>
    </location>
</feature>
<evidence type="ECO:0000259" key="2">
    <source>
        <dbReference type="PROSITE" id="PS00036"/>
    </source>
</evidence>
<feature type="compositionally biased region" description="Basic and acidic residues" evidence="1">
    <location>
        <begin position="444"/>
        <end position="462"/>
    </location>
</feature>
<feature type="compositionally biased region" description="Polar residues" evidence="1">
    <location>
        <begin position="240"/>
        <end position="251"/>
    </location>
</feature>
<feature type="region of interest" description="Disordered" evidence="1">
    <location>
        <begin position="214"/>
        <end position="284"/>
    </location>
</feature>
<sequence>MPGTYRKSQREVIGQLGRQRGMGDLGGSQGTSGVPSYEADGELSTRPFESSLLQNGSLLSSPSRTLSSFSTENDTITPHGTPSYFSPQHPSSESPIPGSLNFSIASRSSSSPHITISPIDISSFTTDQFQQPWLPTPPPTQPLASSSINSNNSNNNNSAQEDFVLYPAPPAPRPQPRSRDSRALVPSSTALKPSALQPFLAQNHPRRQSFSLQLQRHLQQQFSGSPVPDPRVTKLARSPSYWSHPNSTTHSPRPHAASVPSLSPHNRPPVPQFPSTHKSQNIQASRRNMSTPNFQDHDAELFGLPSAGLTAGMGSPLGLGQLPLDSDADIFSPVAPQGTVSPKDLIPAESAGGVAPLFHDASATNVFDNFDLAAALGEPEKQDIAQAAVSMTPKRMAAAKSISSPISATGTTRHSSVSGISRQRKELSPIAFDPSDPIAAKRARNTEAARKSRAKKLERQTNAETRIADLQRQLAERDELIAHLQAQLEAHKQFA</sequence>
<comment type="caution">
    <text evidence="3">The sequence shown here is derived from an EMBL/GenBank/DDBJ whole genome shotgun (WGS) entry which is preliminary data.</text>
</comment>
<dbReference type="SUPFAM" id="SSF57959">
    <property type="entry name" value="Leucine zipper domain"/>
    <property type="match status" value="1"/>
</dbReference>
<dbReference type="CDD" id="cd12193">
    <property type="entry name" value="bZIP_GCN4"/>
    <property type="match status" value="1"/>
</dbReference>
<feature type="compositionally biased region" description="Polar residues" evidence="1">
    <location>
        <begin position="71"/>
        <end position="94"/>
    </location>
</feature>
<feature type="domain" description="BZIP" evidence="2">
    <location>
        <begin position="441"/>
        <end position="455"/>
    </location>
</feature>
<feature type="compositionally biased region" description="Polar residues" evidence="1">
    <location>
        <begin position="273"/>
        <end position="284"/>
    </location>
</feature>
<dbReference type="InterPro" id="IPR046347">
    <property type="entry name" value="bZIP_sf"/>
</dbReference>